<accession>A0ABN6DZV6</accession>
<evidence type="ECO:0000259" key="4">
    <source>
        <dbReference type="PROSITE" id="PS51677"/>
    </source>
</evidence>
<feature type="chain" id="PRO_5045432732" evidence="3">
    <location>
        <begin position="24"/>
        <end position="350"/>
    </location>
</feature>
<dbReference type="PROSITE" id="PS51677">
    <property type="entry name" value="NODB"/>
    <property type="match status" value="1"/>
</dbReference>
<sequence length="350" mass="38660">MFKSSLWLSLLFLLTIPPSPARAGDVSVFVYHRFGESSLPSTNIDLETFSGQLEALRRGGFTVLPLGEVVRRLEGKDPLPERCAVLTVDDGYASFLTGAMPLLRRYGYPATLFVATDFVGHSGYLDWDQLRQLRAEGVEIGNHSSTHDHLVNRLPGEGEAEWHRRVRVDLETAQAELERHLGVRPELLAYPFGEYSPELIAVARELGFRGAAGQQSGVVSERAELFALPRFPMGGVYATLEGFQEKLAMRALPLRVVAPASPVIGRDNPPDLVVQIEAGAVRLEALRCFVPGQPNAEILPDPHIPGRVTIRAGQPLAGRRSKYTLTAPARQGPQWFWFSQLWINPAEPEP</sequence>
<dbReference type="PANTHER" id="PTHR34216:SF3">
    <property type="entry name" value="POLY-BETA-1,6-N-ACETYL-D-GLUCOSAMINE N-DEACETYLASE"/>
    <property type="match status" value="1"/>
</dbReference>
<evidence type="ECO:0000256" key="2">
    <source>
        <dbReference type="ARBA" id="ARBA00022729"/>
    </source>
</evidence>
<dbReference type="CDD" id="cd10973">
    <property type="entry name" value="CE4_DAC_u4_5s"/>
    <property type="match status" value="1"/>
</dbReference>
<keyword evidence="2 3" id="KW-0732">Signal</keyword>
<evidence type="ECO:0000256" key="3">
    <source>
        <dbReference type="SAM" id="SignalP"/>
    </source>
</evidence>
<proteinExistence type="predicted"/>
<dbReference type="InterPro" id="IPR002509">
    <property type="entry name" value="NODB_dom"/>
</dbReference>
<name>A0ABN6DZV6_9BACT</name>
<reference evidence="5 6" key="2">
    <citation type="journal article" date="2021" name="Int. J. Syst. Evol. Microbiol.">
        <title>Isolation and Polyphasic Characterization of Desulfuromonas versatilis sp. Nov., an Electrogenic Bacteria Capable of Versatile Metabolism Isolated from a Graphene Oxide-Reducing Enrichment Culture.</title>
        <authorList>
            <person name="Xie L."/>
            <person name="Yoshida N."/>
            <person name="Ishii S."/>
            <person name="Meng L."/>
        </authorList>
    </citation>
    <scope>NUCLEOTIDE SEQUENCE [LARGE SCALE GENOMIC DNA]</scope>
    <source>
        <strain evidence="5 6">NIT-T3</strain>
    </source>
</reference>
<dbReference type="Proteomes" id="UP001319827">
    <property type="component" value="Chromosome"/>
</dbReference>
<reference evidence="5 6" key="1">
    <citation type="journal article" date="2016" name="C (Basel)">
        <title>Selective Growth of and Electricity Production by Marine Exoelectrogenic Bacteria in Self-Aggregated Hydrogel of Microbially Reduced Graphene Oxide.</title>
        <authorList>
            <person name="Yoshida N."/>
            <person name="Goto Y."/>
            <person name="Miyata Y."/>
        </authorList>
    </citation>
    <scope>NUCLEOTIDE SEQUENCE [LARGE SCALE GENOMIC DNA]</scope>
    <source>
        <strain evidence="5 6">NIT-T3</strain>
    </source>
</reference>
<comment type="subcellular location">
    <subcellularLocation>
        <location evidence="1">Secreted</location>
    </subcellularLocation>
</comment>
<dbReference type="InterPro" id="IPR011330">
    <property type="entry name" value="Glyco_hydro/deAcase_b/a-brl"/>
</dbReference>
<dbReference type="Gene3D" id="3.20.20.370">
    <property type="entry name" value="Glycoside hydrolase/deacetylase"/>
    <property type="match status" value="1"/>
</dbReference>
<feature type="domain" description="NodB homology" evidence="4">
    <location>
        <begin position="82"/>
        <end position="350"/>
    </location>
</feature>
<dbReference type="PANTHER" id="PTHR34216">
    <property type="match status" value="1"/>
</dbReference>
<feature type="signal peptide" evidence="3">
    <location>
        <begin position="1"/>
        <end position="23"/>
    </location>
</feature>
<evidence type="ECO:0000256" key="1">
    <source>
        <dbReference type="ARBA" id="ARBA00004613"/>
    </source>
</evidence>
<evidence type="ECO:0000313" key="6">
    <source>
        <dbReference type="Proteomes" id="UP001319827"/>
    </source>
</evidence>
<gene>
    <name evidence="5" type="ORF">DESUT3_18130</name>
</gene>
<dbReference type="InterPro" id="IPR051398">
    <property type="entry name" value="Polysacch_Deacetylase"/>
</dbReference>
<dbReference type="EMBL" id="AP024355">
    <property type="protein sequence ID" value="BCR04744.1"/>
    <property type="molecule type" value="Genomic_DNA"/>
</dbReference>
<protein>
    <submittedName>
        <fullName evidence="5">Polysaccharide deacetylase</fullName>
    </submittedName>
</protein>
<dbReference type="SUPFAM" id="SSF88713">
    <property type="entry name" value="Glycoside hydrolase/deacetylase"/>
    <property type="match status" value="1"/>
</dbReference>
<keyword evidence="6" id="KW-1185">Reference proteome</keyword>
<organism evidence="5 6">
    <name type="scientific">Desulfuromonas versatilis</name>
    <dbReference type="NCBI Taxonomy" id="2802975"/>
    <lineage>
        <taxon>Bacteria</taxon>
        <taxon>Pseudomonadati</taxon>
        <taxon>Thermodesulfobacteriota</taxon>
        <taxon>Desulfuromonadia</taxon>
        <taxon>Desulfuromonadales</taxon>
        <taxon>Desulfuromonadaceae</taxon>
        <taxon>Desulfuromonas</taxon>
    </lineage>
</organism>
<evidence type="ECO:0000313" key="5">
    <source>
        <dbReference type="EMBL" id="BCR04744.1"/>
    </source>
</evidence>
<dbReference type="RefSeq" id="WP_221252196.1">
    <property type="nucleotide sequence ID" value="NZ_AP024355.1"/>
</dbReference>
<dbReference type="Pfam" id="PF01522">
    <property type="entry name" value="Polysacc_deac_1"/>
    <property type="match status" value="1"/>
</dbReference>